<dbReference type="EMBL" id="LO017727">
    <property type="protein sequence ID" value="CRH07402.1"/>
    <property type="molecule type" value="Genomic_DNA"/>
</dbReference>
<organism evidence="1">
    <name type="scientific">Magnetococcus massalia (strain MO-1)</name>
    <dbReference type="NCBI Taxonomy" id="451514"/>
    <lineage>
        <taxon>Bacteria</taxon>
        <taxon>Pseudomonadati</taxon>
        <taxon>Pseudomonadota</taxon>
        <taxon>Magnetococcia</taxon>
        <taxon>Magnetococcales</taxon>
        <taxon>Magnetococcaceae</taxon>
        <taxon>Magnetococcus</taxon>
    </lineage>
</organism>
<name>A0A1S7LKA4_MAGMO</name>
<gene>
    <name evidence="1" type="ORF">MAGMO_3264</name>
</gene>
<evidence type="ECO:0000313" key="1">
    <source>
        <dbReference type="EMBL" id="CRH07402.1"/>
    </source>
</evidence>
<reference evidence="1" key="1">
    <citation type="submission" date="2015-04" db="EMBL/GenBank/DDBJ databases">
        <authorList>
            <person name="Syromyatnikov M.Y."/>
            <person name="Popov V.N."/>
        </authorList>
    </citation>
    <scope>NUCLEOTIDE SEQUENCE</scope>
    <source>
        <strain evidence="1">MO-1</strain>
    </source>
</reference>
<accession>A0A1S7LKA4</accession>
<sequence length="29" mass="3537">MAHFNLYGDHLHEKNDLFFYITSVRLLIE</sequence>
<protein>
    <submittedName>
        <fullName evidence="1">Uncharacterized protein</fullName>
    </submittedName>
</protein>
<proteinExistence type="predicted"/>
<dbReference type="AlphaFoldDB" id="A0A1S7LKA4"/>